<feature type="transmembrane region" description="Helical" evidence="2">
    <location>
        <begin position="35"/>
        <end position="56"/>
    </location>
</feature>
<evidence type="ECO:0000256" key="2">
    <source>
        <dbReference type="SAM" id="Phobius"/>
    </source>
</evidence>
<dbReference type="InterPro" id="IPR021765">
    <property type="entry name" value="UstYa-like"/>
</dbReference>
<keyword evidence="2" id="KW-1133">Transmembrane helix</keyword>
<dbReference type="PANTHER" id="PTHR33365">
    <property type="entry name" value="YALI0B05434P"/>
    <property type="match status" value="1"/>
</dbReference>
<dbReference type="EMBL" id="LAZP02000239">
    <property type="protein sequence ID" value="PFH58958.1"/>
    <property type="molecule type" value="Genomic_DNA"/>
</dbReference>
<dbReference type="PANTHER" id="PTHR33365:SF7">
    <property type="entry name" value="TAT PATHWAY SIGNAL SEQUENCE"/>
    <property type="match status" value="1"/>
</dbReference>
<comment type="caution">
    <text evidence="3">The sequence shown here is derived from an EMBL/GenBank/DDBJ whole genome shotgun (WGS) entry which is preliminary data.</text>
</comment>
<dbReference type="GO" id="GO:0043386">
    <property type="term" value="P:mycotoxin biosynthetic process"/>
    <property type="evidence" value="ECO:0007669"/>
    <property type="project" value="InterPro"/>
</dbReference>
<comment type="similarity">
    <text evidence="1">Belongs to the ustYa family.</text>
</comment>
<proteinExistence type="inferred from homology"/>
<keyword evidence="2" id="KW-0812">Transmembrane</keyword>
<keyword evidence="4" id="KW-1185">Reference proteome</keyword>
<name>A0A2A9PCE3_OPHUN</name>
<reference evidence="3 4" key="1">
    <citation type="journal article" date="2015" name="BMC Genomics">
        <title>Gene expression during zombie ant biting behavior reflects the complexity underlying fungal parasitic behavioral manipulation.</title>
        <authorList>
            <person name="de Bekker C."/>
            <person name="Ohm R.A."/>
            <person name="Loreto R.G."/>
            <person name="Sebastian A."/>
            <person name="Albert I."/>
            <person name="Merrow M."/>
            <person name="Brachmann A."/>
            <person name="Hughes D.P."/>
        </authorList>
    </citation>
    <scope>NUCLEOTIDE SEQUENCE [LARGE SCALE GENOMIC DNA]</scope>
    <source>
        <strain evidence="3 4">SC16a</strain>
    </source>
</reference>
<dbReference type="Proteomes" id="UP000037136">
    <property type="component" value="Unassembled WGS sequence"/>
</dbReference>
<protein>
    <recommendedName>
        <fullName evidence="5">Tat pathway signal sequence</fullName>
    </recommendedName>
</protein>
<evidence type="ECO:0000256" key="1">
    <source>
        <dbReference type="ARBA" id="ARBA00035112"/>
    </source>
</evidence>
<gene>
    <name evidence="3" type="ORF">XA68_12975</name>
</gene>
<dbReference type="AlphaFoldDB" id="A0A2A9PCE3"/>
<organism evidence="3 4">
    <name type="scientific">Ophiocordyceps unilateralis</name>
    <name type="common">Zombie-ant fungus</name>
    <name type="synonym">Torrubia unilateralis</name>
    <dbReference type="NCBI Taxonomy" id="268505"/>
    <lineage>
        <taxon>Eukaryota</taxon>
        <taxon>Fungi</taxon>
        <taxon>Dikarya</taxon>
        <taxon>Ascomycota</taxon>
        <taxon>Pezizomycotina</taxon>
        <taxon>Sordariomycetes</taxon>
        <taxon>Hypocreomycetidae</taxon>
        <taxon>Hypocreales</taxon>
        <taxon>Ophiocordycipitaceae</taxon>
        <taxon>Ophiocordyceps</taxon>
    </lineage>
</organism>
<dbReference type="Pfam" id="PF11807">
    <property type="entry name" value="UstYa"/>
    <property type="match status" value="1"/>
</dbReference>
<dbReference type="OrthoDB" id="3687641at2759"/>
<evidence type="ECO:0000313" key="4">
    <source>
        <dbReference type="Proteomes" id="UP000037136"/>
    </source>
</evidence>
<sequence length="268" mass="31305">MESSESLLAEYEHKDSERVSFPAGEKLRRPWWKHWAFCLLLLVVYSIVLLALASFWTSRQAKAILTYTPAREAVSFHKVRFDGSLGLRSPYTGEPRAETEASWSRLFKHYNIRFTADEMRLMNRSALELRNGGGFYGQLSAYHHLHCLKMLRQVLWHDRYNVSIAAMRGHADHCIDDIRQSLMCHADLSVVTFDWLPHRRRPWPNFHIDQTCIDWEKLDGWASKRSFSIFDQKTLVHPELGISFPKVRGKIVVDEHHHDLPPVWPSGQ</sequence>
<evidence type="ECO:0008006" key="5">
    <source>
        <dbReference type="Google" id="ProtNLM"/>
    </source>
</evidence>
<reference evidence="3 4" key="2">
    <citation type="journal article" date="2017" name="Sci. Rep.">
        <title>Ant-infecting Ophiocordyceps genomes reveal a high diversity of potential behavioral manipulation genes and a possible major role for enterotoxins.</title>
        <authorList>
            <person name="de Bekker C."/>
            <person name="Ohm R.A."/>
            <person name="Evans H.C."/>
            <person name="Brachmann A."/>
            <person name="Hughes D.P."/>
        </authorList>
    </citation>
    <scope>NUCLEOTIDE SEQUENCE [LARGE SCALE GENOMIC DNA]</scope>
    <source>
        <strain evidence="3 4">SC16a</strain>
    </source>
</reference>
<evidence type="ECO:0000313" key="3">
    <source>
        <dbReference type="EMBL" id="PFH58958.1"/>
    </source>
</evidence>
<keyword evidence="2" id="KW-0472">Membrane</keyword>
<accession>A0A2A9PCE3</accession>